<dbReference type="EMBL" id="JAATIP010000365">
    <property type="protein sequence ID" value="KAF4350512.1"/>
    <property type="molecule type" value="Genomic_DNA"/>
</dbReference>
<sequence>MEVPSRRLTLVFASCRRFQNHSYIIQHNTTQVSSLDTILLIISHFISKDNPSASKIRLEDAIILLEEKKRIEETAKQRKTKQRTFGTQKMASGLNQGLSRKTSVLGLRVGETNCHYCGFVYNSDSCSAIVLSFFKEKIKKGQELNSLYPNS</sequence>
<evidence type="ECO:0000313" key="2">
    <source>
        <dbReference type="Proteomes" id="UP000525078"/>
    </source>
</evidence>
<evidence type="ECO:0000313" key="1">
    <source>
        <dbReference type="EMBL" id="KAF4350512.1"/>
    </source>
</evidence>
<dbReference type="AlphaFoldDB" id="A0A7J6DWH6"/>
<protein>
    <submittedName>
        <fullName evidence="1">Uncharacterized protein</fullName>
    </submittedName>
</protein>
<proteinExistence type="predicted"/>
<name>A0A7J6DWH6_CANSA</name>
<reference evidence="1 2" key="1">
    <citation type="journal article" date="2020" name="bioRxiv">
        <title>Sequence and annotation of 42 cannabis genomes reveals extensive copy number variation in cannabinoid synthesis and pathogen resistance genes.</title>
        <authorList>
            <person name="Mckernan K.J."/>
            <person name="Helbert Y."/>
            <person name="Kane L.T."/>
            <person name="Ebling H."/>
            <person name="Zhang L."/>
            <person name="Liu B."/>
            <person name="Eaton Z."/>
            <person name="Mclaughlin S."/>
            <person name="Kingan S."/>
            <person name="Baybayan P."/>
            <person name="Concepcion G."/>
            <person name="Jordan M."/>
            <person name="Riva A."/>
            <person name="Barbazuk W."/>
            <person name="Harkins T."/>
        </authorList>
    </citation>
    <scope>NUCLEOTIDE SEQUENCE [LARGE SCALE GENOMIC DNA]</scope>
    <source>
        <strain evidence="2">cv. Jamaican Lion 4</strain>
        <tissue evidence="1">Leaf</tissue>
    </source>
</reference>
<gene>
    <name evidence="1" type="ORF">F8388_014973</name>
</gene>
<organism evidence="1 2">
    <name type="scientific">Cannabis sativa</name>
    <name type="common">Hemp</name>
    <name type="synonym">Marijuana</name>
    <dbReference type="NCBI Taxonomy" id="3483"/>
    <lineage>
        <taxon>Eukaryota</taxon>
        <taxon>Viridiplantae</taxon>
        <taxon>Streptophyta</taxon>
        <taxon>Embryophyta</taxon>
        <taxon>Tracheophyta</taxon>
        <taxon>Spermatophyta</taxon>
        <taxon>Magnoliopsida</taxon>
        <taxon>eudicotyledons</taxon>
        <taxon>Gunneridae</taxon>
        <taxon>Pentapetalae</taxon>
        <taxon>rosids</taxon>
        <taxon>fabids</taxon>
        <taxon>Rosales</taxon>
        <taxon>Cannabaceae</taxon>
        <taxon>Cannabis</taxon>
    </lineage>
</organism>
<dbReference type="Proteomes" id="UP000525078">
    <property type="component" value="Unassembled WGS sequence"/>
</dbReference>
<comment type="caution">
    <text evidence="1">The sequence shown here is derived from an EMBL/GenBank/DDBJ whole genome shotgun (WGS) entry which is preliminary data.</text>
</comment>
<accession>A0A7J6DWH6</accession>